<sequence length="138" mass="15518">MVLNCVIFFFFFFLISYEMMLVLAMMLPPWLFQVGLGEKEGCNGVIHLNVWGRGDWYAQYAYCRSMGMQLGRLGPDEVTKTSEEIKKLVQKDEPFFLSGNADVDAFSVEGQGCAVLEKGKTALRPCFTPAFAVCQFVS</sequence>
<evidence type="ECO:0000256" key="1">
    <source>
        <dbReference type="SAM" id="Phobius"/>
    </source>
</evidence>
<protein>
    <recommendedName>
        <fullName evidence="4">C-type lectin</fullName>
    </recommendedName>
</protein>
<dbReference type="KEGG" id="clec:106663028"/>
<dbReference type="RefSeq" id="XP_014243008.1">
    <property type="nucleotide sequence ID" value="XM_014387522.2"/>
</dbReference>
<organism evidence="2 3">
    <name type="scientific">Cimex lectularius</name>
    <name type="common">Bed bug</name>
    <name type="synonym">Acanthia lectularia</name>
    <dbReference type="NCBI Taxonomy" id="79782"/>
    <lineage>
        <taxon>Eukaryota</taxon>
        <taxon>Metazoa</taxon>
        <taxon>Ecdysozoa</taxon>
        <taxon>Arthropoda</taxon>
        <taxon>Hexapoda</taxon>
        <taxon>Insecta</taxon>
        <taxon>Pterygota</taxon>
        <taxon>Neoptera</taxon>
        <taxon>Paraneoptera</taxon>
        <taxon>Hemiptera</taxon>
        <taxon>Heteroptera</taxon>
        <taxon>Panheteroptera</taxon>
        <taxon>Cimicomorpha</taxon>
        <taxon>Cimicidae</taxon>
        <taxon>Cimex</taxon>
    </lineage>
</organism>
<keyword evidence="3" id="KW-1185">Reference proteome</keyword>
<feature type="transmembrane region" description="Helical" evidence="1">
    <location>
        <begin position="6"/>
        <end position="27"/>
    </location>
</feature>
<accession>A0A8I6RD60</accession>
<dbReference type="GeneID" id="106663028"/>
<evidence type="ECO:0000313" key="3">
    <source>
        <dbReference type="Proteomes" id="UP000494040"/>
    </source>
</evidence>
<evidence type="ECO:0008006" key="4">
    <source>
        <dbReference type="Google" id="ProtNLM"/>
    </source>
</evidence>
<evidence type="ECO:0000313" key="2">
    <source>
        <dbReference type="EnsemblMetazoa" id="XP_014243008.1"/>
    </source>
</evidence>
<keyword evidence="1" id="KW-0472">Membrane</keyword>
<dbReference type="Proteomes" id="UP000494040">
    <property type="component" value="Unassembled WGS sequence"/>
</dbReference>
<keyword evidence="1" id="KW-0812">Transmembrane</keyword>
<dbReference type="EnsemblMetazoa" id="XM_014387522.2">
    <property type="protein sequence ID" value="XP_014243008.1"/>
    <property type="gene ID" value="LOC106663028"/>
</dbReference>
<proteinExistence type="predicted"/>
<dbReference type="AlphaFoldDB" id="A0A8I6RD60"/>
<name>A0A8I6RD60_CIMLE</name>
<reference evidence="2" key="1">
    <citation type="submission" date="2022-01" db="UniProtKB">
        <authorList>
            <consortium name="EnsemblMetazoa"/>
        </authorList>
    </citation>
    <scope>IDENTIFICATION</scope>
</reference>
<keyword evidence="1" id="KW-1133">Transmembrane helix</keyword>